<evidence type="ECO:0000313" key="2">
    <source>
        <dbReference type="Proteomes" id="UP000027195"/>
    </source>
</evidence>
<keyword evidence="2" id="KW-1185">Reference proteome</keyword>
<dbReference type="STRING" id="930990.A0A067MUM6"/>
<dbReference type="InParanoid" id="A0A067MUM6"/>
<dbReference type="EMBL" id="KL198019">
    <property type="protein sequence ID" value="KDQ19304.1"/>
    <property type="molecule type" value="Genomic_DNA"/>
</dbReference>
<dbReference type="InterPro" id="IPR011009">
    <property type="entry name" value="Kinase-like_dom_sf"/>
</dbReference>
<dbReference type="Proteomes" id="UP000027195">
    <property type="component" value="Unassembled WGS sequence"/>
</dbReference>
<evidence type="ECO:0000313" key="1">
    <source>
        <dbReference type="EMBL" id="KDQ19304.1"/>
    </source>
</evidence>
<accession>A0A067MUM6</accession>
<name>A0A067MUM6_BOTB1</name>
<proteinExistence type="predicted"/>
<evidence type="ECO:0008006" key="3">
    <source>
        <dbReference type="Google" id="ProtNLM"/>
    </source>
</evidence>
<dbReference type="HOGENOM" id="CLU_863699_0_0_1"/>
<organism evidence="1 2">
    <name type="scientific">Botryobasidium botryosum (strain FD-172 SS1)</name>
    <dbReference type="NCBI Taxonomy" id="930990"/>
    <lineage>
        <taxon>Eukaryota</taxon>
        <taxon>Fungi</taxon>
        <taxon>Dikarya</taxon>
        <taxon>Basidiomycota</taxon>
        <taxon>Agaricomycotina</taxon>
        <taxon>Agaricomycetes</taxon>
        <taxon>Cantharellales</taxon>
        <taxon>Botryobasidiaceae</taxon>
        <taxon>Botryobasidium</taxon>
    </lineage>
</organism>
<dbReference type="OrthoDB" id="2623379at2759"/>
<dbReference type="AlphaFoldDB" id="A0A067MUM6"/>
<protein>
    <recommendedName>
        <fullName evidence="3">Aminoglycoside phosphotransferase domain-containing protein</fullName>
    </recommendedName>
</protein>
<reference evidence="2" key="1">
    <citation type="journal article" date="2014" name="Proc. Natl. Acad. Sci. U.S.A.">
        <title>Extensive sampling of basidiomycete genomes demonstrates inadequacy of the white-rot/brown-rot paradigm for wood decay fungi.</title>
        <authorList>
            <person name="Riley R."/>
            <person name="Salamov A.A."/>
            <person name="Brown D.W."/>
            <person name="Nagy L.G."/>
            <person name="Floudas D."/>
            <person name="Held B.W."/>
            <person name="Levasseur A."/>
            <person name="Lombard V."/>
            <person name="Morin E."/>
            <person name="Otillar R."/>
            <person name="Lindquist E.A."/>
            <person name="Sun H."/>
            <person name="LaButti K.M."/>
            <person name="Schmutz J."/>
            <person name="Jabbour D."/>
            <person name="Luo H."/>
            <person name="Baker S.E."/>
            <person name="Pisabarro A.G."/>
            <person name="Walton J.D."/>
            <person name="Blanchette R.A."/>
            <person name="Henrissat B."/>
            <person name="Martin F."/>
            <person name="Cullen D."/>
            <person name="Hibbett D.S."/>
            <person name="Grigoriev I.V."/>
        </authorList>
    </citation>
    <scope>NUCLEOTIDE SEQUENCE [LARGE SCALE GENOMIC DNA]</scope>
    <source>
        <strain evidence="2">FD-172 SS1</strain>
    </source>
</reference>
<sequence length="307" mass="33269">MILPHPLAQGTQSPPAIHSTLTTAQRHIVDFCTKGPGTYIIPSSLGSQVFVKRGNASLKAEARTQAYLYAQAQSSALAICVPKVYDVFSDGTGSTYLVMEHVTAPSFHAWISEPNLFAEEQTRRADIAADAIANTIEVLLRCPLPEGNGIGPVGGGYIQHSFFSMAEAPVPFVNATALESYVNKALERRPGRPQIRVSLETEARLLCPSDVSLKNFLWDPVNERVWMIDYQHVNVLPHSFASLYFHSATDAFVKSVAKKISLPVSSQLNLLQSAAGIVLQSSNSSFGLDENGAAKSRRGGSHIARLH</sequence>
<dbReference type="SUPFAM" id="SSF56112">
    <property type="entry name" value="Protein kinase-like (PK-like)"/>
    <property type="match status" value="1"/>
</dbReference>
<gene>
    <name evidence="1" type="ORF">BOTBODRAFT_51736</name>
</gene>